<dbReference type="InterPro" id="IPR008920">
    <property type="entry name" value="TF_FadR/GntR_C"/>
</dbReference>
<proteinExistence type="predicted"/>
<evidence type="ECO:0000259" key="5">
    <source>
        <dbReference type="PROSITE" id="PS50949"/>
    </source>
</evidence>
<dbReference type="PROSITE" id="PS50949">
    <property type="entry name" value="HTH_GNTR"/>
    <property type="match status" value="1"/>
</dbReference>
<dbReference type="InterPro" id="IPR036390">
    <property type="entry name" value="WH_DNA-bd_sf"/>
</dbReference>
<protein>
    <submittedName>
        <fullName evidence="6">FCD domain-containing protein</fullName>
    </submittedName>
</protein>
<keyword evidence="3" id="KW-0804">Transcription</keyword>
<name>A0ABU9H850_9GAMM</name>
<organism evidence="6 7">
    <name type="scientific">Psychromonas arctica</name>
    <dbReference type="NCBI Taxonomy" id="168275"/>
    <lineage>
        <taxon>Bacteria</taxon>
        <taxon>Pseudomonadati</taxon>
        <taxon>Pseudomonadota</taxon>
        <taxon>Gammaproteobacteria</taxon>
        <taxon>Alteromonadales</taxon>
        <taxon>Psychromonadaceae</taxon>
        <taxon>Psychromonas</taxon>
    </lineage>
</organism>
<keyword evidence="1" id="KW-0805">Transcription regulation</keyword>
<dbReference type="SUPFAM" id="SSF48008">
    <property type="entry name" value="GntR ligand-binding domain-like"/>
    <property type="match status" value="1"/>
</dbReference>
<keyword evidence="4" id="KW-0175">Coiled coil</keyword>
<dbReference type="InterPro" id="IPR011711">
    <property type="entry name" value="GntR_C"/>
</dbReference>
<evidence type="ECO:0000256" key="2">
    <source>
        <dbReference type="ARBA" id="ARBA00023125"/>
    </source>
</evidence>
<dbReference type="Gene3D" id="1.20.120.530">
    <property type="entry name" value="GntR ligand-binding domain-like"/>
    <property type="match status" value="1"/>
</dbReference>
<keyword evidence="2" id="KW-0238">DNA-binding</keyword>
<evidence type="ECO:0000256" key="1">
    <source>
        <dbReference type="ARBA" id="ARBA00023015"/>
    </source>
</evidence>
<dbReference type="SMART" id="SM00345">
    <property type="entry name" value="HTH_GNTR"/>
    <property type="match status" value="1"/>
</dbReference>
<dbReference type="Pfam" id="PF00392">
    <property type="entry name" value="GntR"/>
    <property type="match status" value="1"/>
</dbReference>
<reference evidence="6 7" key="1">
    <citation type="submission" date="2024-02" db="EMBL/GenBank/DDBJ databases">
        <title>Bacteria isolated from the canopy kelp, Nereocystis luetkeana.</title>
        <authorList>
            <person name="Pfister C.A."/>
            <person name="Younker I.T."/>
            <person name="Light S.H."/>
        </authorList>
    </citation>
    <scope>NUCLEOTIDE SEQUENCE [LARGE SCALE GENOMIC DNA]</scope>
    <source>
        <strain evidence="6 7">TI.2.07</strain>
    </source>
</reference>
<sequence>MNSPKRLYQEIGIALKKRISSGEFSIGQKLPPEREIAHIMNVSRAVVREALIMLELQEIVNVRKGSGVYVTRIPSDEINSQGDQADDIENEDNDVGPFESLQARQLLESRIAEFAATQITKNDIDKLRQALEMERLNLENNSKDYDGDEMFHMAIADATQNSVLSGMVHDLWVQRNNSPMWRQLHLHINNEDYRKVWLKDHEKILASLQRRDAAGARDSMWQHLENVKQTLFSLSDIDHPDFDGYLFSTNPVISY</sequence>
<dbReference type="PANTHER" id="PTHR43537:SF5">
    <property type="entry name" value="UXU OPERON TRANSCRIPTIONAL REGULATOR"/>
    <property type="match status" value="1"/>
</dbReference>
<keyword evidence="7" id="KW-1185">Reference proteome</keyword>
<dbReference type="InterPro" id="IPR036388">
    <property type="entry name" value="WH-like_DNA-bd_sf"/>
</dbReference>
<dbReference type="RefSeq" id="WP_341626773.1">
    <property type="nucleotide sequence ID" value="NZ_JBAKBA010000004.1"/>
</dbReference>
<dbReference type="SMART" id="SM00895">
    <property type="entry name" value="FCD"/>
    <property type="match status" value="1"/>
</dbReference>
<dbReference type="Proteomes" id="UP001366060">
    <property type="component" value="Unassembled WGS sequence"/>
</dbReference>
<dbReference type="PANTHER" id="PTHR43537">
    <property type="entry name" value="TRANSCRIPTIONAL REGULATOR, GNTR FAMILY"/>
    <property type="match status" value="1"/>
</dbReference>
<dbReference type="Pfam" id="PF07729">
    <property type="entry name" value="FCD"/>
    <property type="match status" value="1"/>
</dbReference>
<feature type="coiled-coil region" evidence="4">
    <location>
        <begin position="121"/>
        <end position="148"/>
    </location>
</feature>
<dbReference type="Gene3D" id="1.10.10.10">
    <property type="entry name" value="Winged helix-like DNA-binding domain superfamily/Winged helix DNA-binding domain"/>
    <property type="match status" value="1"/>
</dbReference>
<dbReference type="EMBL" id="JBAKBA010000004">
    <property type="protein sequence ID" value="MEL0658052.1"/>
    <property type="molecule type" value="Genomic_DNA"/>
</dbReference>
<gene>
    <name evidence="6" type="ORF">V6255_02770</name>
</gene>
<dbReference type="PRINTS" id="PR00035">
    <property type="entry name" value="HTHGNTR"/>
</dbReference>
<feature type="domain" description="HTH gntR-type" evidence="5">
    <location>
        <begin position="5"/>
        <end position="73"/>
    </location>
</feature>
<evidence type="ECO:0000313" key="7">
    <source>
        <dbReference type="Proteomes" id="UP001366060"/>
    </source>
</evidence>
<dbReference type="InterPro" id="IPR000524">
    <property type="entry name" value="Tscrpt_reg_HTH_GntR"/>
</dbReference>
<dbReference type="CDD" id="cd07377">
    <property type="entry name" value="WHTH_GntR"/>
    <property type="match status" value="1"/>
</dbReference>
<evidence type="ECO:0000256" key="3">
    <source>
        <dbReference type="ARBA" id="ARBA00023163"/>
    </source>
</evidence>
<evidence type="ECO:0000256" key="4">
    <source>
        <dbReference type="SAM" id="Coils"/>
    </source>
</evidence>
<evidence type="ECO:0000313" key="6">
    <source>
        <dbReference type="EMBL" id="MEL0658052.1"/>
    </source>
</evidence>
<comment type="caution">
    <text evidence="6">The sequence shown here is derived from an EMBL/GenBank/DDBJ whole genome shotgun (WGS) entry which is preliminary data.</text>
</comment>
<dbReference type="SUPFAM" id="SSF46785">
    <property type="entry name" value="Winged helix' DNA-binding domain"/>
    <property type="match status" value="1"/>
</dbReference>
<accession>A0ABU9H850</accession>